<dbReference type="Pfam" id="PF01436">
    <property type="entry name" value="NHL"/>
    <property type="match status" value="2"/>
</dbReference>
<dbReference type="InterPro" id="IPR001258">
    <property type="entry name" value="NHL_repeat"/>
</dbReference>
<dbReference type="CDD" id="cd00198">
    <property type="entry name" value="vWFA"/>
    <property type="match status" value="1"/>
</dbReference>
<evidence type="ECO:0000256" key="1">
    <source>
        <dbReference type="ARBA" id="ARBA00022723"/>
    </source>
</evidence>
<dbReference type="InterPro" id="IPR011042">
    <property type="entry name" value="6-blade_b-propeller_TolB-like"/>
</dbReference>
<dbReference type="GO" id="GO:0043161">
    <property type="term" value="P:proteasome-mediated ubiquitin-dependent protein catabolic process"/>
    <property type="evidence" value="ECO:0007669"/>
    <property type="project" value="TreeGrafter"/>
</dbReference>
<dbReference type="InterPro" id="IPR008707">
    <property type="entry name" value="B-propeller_PilY1"/>
</dbReference>
<dbReference type="Gene3D" id="3.40.50.410">
    <property type="entry name" value="von Willebrand factor, type A domain"/>
    <property type="match status" value="1"/>
</dbReference>
<organism evidence="5">
    <name type="scientific">uncultured marine microorganism HF4000_010L19</name>
    <dbReference type="NCBI Taxonomy" id="455518"/>
    <lineage>
        <taxon>unclassified sequences</taxon>
        <taxon>environmental samples</taxon>
    </lineage>
</organism>
<evidence type="ECO:0000256" key="2">
    <source>
        <dbReference type="ARBA" id="ARBA00022737"/>
    </source>
</evidence>
<dbReference type="GO" id="GO:0000209">
    <property type="term" value="P:protein polyubiquitination"/>
    <property type="evidence" value="ECO:0007669"/>
    <property type="project" value="TreeGrafter"/>
</dbReference>
<dbReference type="SUPFAM" id="SSF53300">
    <property type="entry name" value="vWA-like"/>
    <property type="match status" value="1"/>
</dbReference>
<feature type="domain" description="VWFA" evidence="4">
    <location>
        <begin position="315"/>
        <end position="489"/>
    </location>
</feature>
<dbReference type="GO" id="GO:0008270">
    <property type="term" value="F:zinc ion binding"/>
    <property type="evidence" value="ECO:0007669"/>
    <property type="project" value="UniProtKB-KW"/>
</dbReference>
<gene>
    <name evidence="5" type="ORF">ALOHA_HF4000010L19ctg1g14</name>
</gene>
<dbReference type="Gene3D" id="2.40.10.500">
    <property type="match status" value="1"/>
</dbReference>
<dbReference type="AlphaFoldDB" id="B3T1P1"/>
<dbReference type="GO" id="GO:0061630">
    <property type="term" value="F:ubiquitin protein ligase activity"/>
    <property type="evidence" value="ECO:0007669"/>
    <property type="project" value="TreeGrafter"/>
</dbReference>
<sequence length="1148" mass="125751">MARLTKIILTFLIVIFSYQAQAKNPPPGTGTSDIPANILIMLDNSGSMSSKLYTSVEVYYPLDVATDSSGNVYVMEYYNNRIKVFDSSGTYLRSFGGYGTGCTRWQYARQFAIYDDKIYLADTYSHQIKILSLTGSCIRSRNSIYYYPHAITVGPSYVYVGYNNSYISLYERSSLNHVSTPYQSSLSYSWGMSVNSASNKLVIADYVKNRVVELNVSGSSLSYSQATSASYSSSNGYFRRPTDAAYDSSGNIYALDLYNNRIQKFNSSLTYQAKTGSWSVSAGFRYPYGMHIDSSDNIYVTDFYNYAVRKYDTSLNETATYGGGAGTRLDAAKKVIKKIVSNTDLTSGANFGLMEWGTRHNIRVKISDTGAKTIYTNVDGVYASGGTDLAKAMSIARNYFTSGQVANWNLSCSVNYLIVISDGYWSGHTTVLSIAEQIKNVYNIKTFAVGFALGGANSNYSTLATKGGTTSPLYASNQSELLAKLTDAIKQAISGKLTFTTPAVMSDVTKGNYIYQSTFEYEKNKQWKGSLKKYKLNTNGTFGTVQWDAADKLNSKSASSRKIWTTGISTTGTNNFTTTYRDDLKPLLFPSQSPTDTEVENLINFIRGVDTYDQDADSNKTESIHKLADIYHSELIVVGAPDSSSSANDGSTNYDKKDAYYRSQNSYDNFKNGSSCGGPCANRTEVVLAGANNGILHAFKTSDGEELWGYIPPNVLGNLEKIPSIKANSTNPIYGIDGSPVVKDIYFDDTPNDSTTNPRWRTVLLGGLGAGGKGLYAIDITDVNNPTHLFAINNDNTNQAIQYWDIDGLKQEFGYASGSIDPKYDYRKLGETWSTPRIIRIKVSGKDKWVAVFGGGYNGAVNPNYGSAVFMMDLEDEGRLLKVIDIEDSANDIVNSIPADLSVITADGTEKATYNGALVYAADLEGKITKINLTDQGTLYQKTTLFNSESTSDNGRYIYKKPEATINNDNKLWLYFGTGNTQKLQEQSSQTQNRVYGIKDKDFPNFVNRSAGTVSQCKTAPTCPSSTDLGWYVNLPRAQKLTAESTIDKDRVYFPIYEPTTASNACNTGKAILTAYDTKCGNSVLNVHLGTGVLSKVVVQGDNLYVGIAGEVKKNIAGFTTTGNLITGKSKAKGSGGKVQLEGWKENY</sequence>
<name>B3T1P1_9ZZZZ</name>
<accession>B3T1P1</accession>
<keyword evidence="1" id="KW-0479">Metal-binding</keyword>
<dbReference type="PROSITE" id="PS51125">
    <property type="entry name" value="NHL"/>
    <property type="match status" value="2"/>
</dbReference>
<dbReference type="Pfam" id="PF00092">
    <property type="entry name" value="VWA"/>
    <property type="match status" value="1"/>
</dbReference>
<evidence type="ECO:0000313" key="5">
    <source>
        <dbReference type="EMBL" id="ABZ06500.1"/>
    </source>
</evidence>
<dbReference type="PROSITE" id="PS50234">
    <property type="entry name" value="VWFA"/>
    <property type="match status" value="1"/>
</dbReference>
<reference evidence="5" key="1">
    <citation type="journal article" date="2008" name="ISME J.">
        <title>Genomic patterns of recombination, clonal divergence and environment in marine microbial populations.</title>
        <authorList>
            <person name="Konstantinidis K.T."/>
            <person name="Delong E.F."/>
        </authorList>
    </citation>
    <scope>NUCLEOTIDE SEQUENCE</scope>
</reference>
<dbReference type="InterPro" id="IPR036465">
    <property type="entry name" value="vWFA_dom_sf"/>
</dbReference>
<keyword evidence="2" id="KW-0677">Repeat</keyword>
<protein>
    <submittedName>
        <fullName evidence="5">Putative NHL repeat protein</fullName>
    </submittedName>
</protein>
<dbReference type="CDD" id="cd05819">
    <property type="entry name" value="NHL"/>
    <property type="match status" value="1"/>
</dbReference>
<dbReference type="SUPFAM" id="SSF101898">
    <property type="entry name" value="NHL repeat"/>
    <property type="match status" value="1"/>
</dbReference>
<dbReference type="InterPro" id="IPR002035">
    <property type="entry name" value="VWF_A"/>
</dbReference>
<keyword evidence="3" id="KW-0106">Calcium</keyword>
<dbReference type="Pfam" id="PF05567">
    <property type="entry name" value="T4P_PilY1"/>
    <property type="match status" value="1"/>
</dbReference>
<dbReference type="Gene3D" id="2.120.10.30">
    <property type="entry name" value="TolB, C-terminal domain"/>
    <property type="match status" value="1"/>
</dbReference>
<dbReference type="InterPro" id="IPR050952">
    <property type="entry name" value="TRIM-NHL_E3_ligases"/>
</dbReference>
<dbReference type="PANTHER" id="PTHR24104:SF25">
    <property type="entry name" value="PROTEIN LIN-41"/>
    <property type="match status" value="1"/>
</dbReference>
<dbReference type="PANTHER" id="PTHR24104">
    <property type="entry name" value="E3 UBIQUITIN-PROTEIN LIGASE NHLRC1-RELATED"/>
    <property type="match status" value="1"/>
</dbReference>
<evidence type="ECO:0000256" key="3">
    <source>
        <dbReference type="ARBA" id="ARBA00022837"/>
    </source>
</evidence>
<evidence type="ECO:0000259" key="4">
    <source>
        <dbReference type="PROSITE" id="PS50234"/>
    </source>
</evidence>
<dbReference type="EMBL" id="EU016577">
    <property type="protein sequence ID" value="ABZ06500.1"/>
    <property type="molecule type" value="Genomic_DNA"/>
</dbReference>
<proteinExistence type="predicted"/>